<keyword evidence="3" id="KW-0378">Hydrolase</keyword>
<dbReference type="GO" id="GO:0008233">
    <property type="term" value="F:peptidase activity"/>
    <property type="evidence" value="ECO:0007669"/>
    <property type="project" value="UniProtKB-KW"/>
</dbReference>
<sequence length="359" mass="41180">MEKVCKTQQERDIKVAVVDHYQEEQLFVATCFARKNTFESWLINSGCTNHMTYDQGLFRELDKTTVSKVRIGNGEYISERSKGNVAIESLSCLKLIPDVLFVPNIDQNLLSIGQLLEKGFKMIFKSFALNLLEEDQAAVSQENNVAALWHKRLRHFHHNGVLYMKKNQLAVGLPDLKKNFPTCIACQYGKQSKLPFPHKSTWRSSHKLLLVHTNVGGPQRTPSLKGRFNEAVEDKKWRVAMQEELSMIEKNNTWKLIDRPTHKKTIGVKWVYRTKLNSDGSVNKHKARLVVKGYAQMFGVYFSKSFAPVARLDTIRMLALVAQKGWKIYQLDVKLAFLNGYLEEEIFVEQLVGFAVKGK</sequence>
<gene>
    <name evidence="7" type="primary">RE2_1033</name>
    <name evidence="7" type="ORF">CK203_038475</name>
</gene>
<evidence type="ECO:0000256" key="3">
    <source>
        <dbReference type="ARBA" id="ARBA00022801"/>
    </source>
</evidence>
<protein>
    <submittedName>
        <fullName evidence="7">Retrovirus-related Pol polyprotein from transposon RE2</fullName>
    </submittedName>
</protein>
<dbReference type="PANTHER" id="PTHR42648:SF18">
    <property type="entry name" value="RETROTRANSPOSON, UNCLASSIFIED-LIKE PROTEIN"/>
    <property type="match status" value="1"/>
</dbReference>
<organism evidence="7 8">
    <name type="scientific">Vitis vinifera</name>
    <name type="common">Grape</name>
    <dbReference type="NCBI Taxonomy" id="29760"/>
    <lineage>
        <taxon>Eukaryota</taxon>
        <taxon>Viridiplantae</taxon>
        <taxon>Streptophyta</taxon>
        <taxon>Embryophyta</taxon>
        <taxon>Tracheophyta</taxon>
        <taxon>Spermatophyta</taxon>
        <taxon>Magnoliopsida</taxon>
        <taxon>eudicotyledons</taxon>
        <taxon>Gunneridae</taxon>
        <taxon>Pentapetalae</taxon>
        <taxon>rosids</taxon>
        <taxon>Vitales</taxon>
        <taxon>Vitaceae</taxon>
        <taxon>Viteae</taxon>
        <taxon>Vitis</taxon>
    </lineage>
</organism>
<keyword evidence="1" id="KW-0645">Protease</keyword>
<dbReference type="InterPro" id="IPR025724">
    <property type="entry name" value="GAG-pre-integrase_dom"/>
</dbReference>
<dbReference type="Pfam" id="PF22936">
    <property type="entry name" value="Pol_BBD"/>
    <property type="match status" value="1"/>
</dbReference>
<dbReference type="Proteomes" id="UP000288805">
    <property type="component" value="Unassembled WGS sequence"/>
</dbReference>
<dbReference type="InterPro" id="IPR054722">
    <property type="entry name" value="PolX-like_BBD"/>
</dbReference>
<comment type="caution">
    <text evidence="7">The sequence shown here is derived from an EMBL/GenBank/DDBJ whole genome shotgun (WGS) entry which is preliminary data.</text>
</comment>
<dbReference type="EMBL" id="QGNW01000087">
    <property type="protein sequence ID" value="RVW99439.1"/>
    <property type="molecule type" value="Genomic_DNA"/>
</dbReference>
<dbReference type="Pfam" id="PF13976">
    <property type="entry name" value="gag_pre-integrs"/>
    <property type="match status" value="1"/>
</dbReference>
<evidence type="ECO:0000256" key="1">
    <source>
        <dbReference type="ARBA" id="ARBA00022670"/>
    </source>
</evidence>
<accession>A0A438IRU5</accession>
<dbReference type="PANTHER" id="PTHR42648">
    <property type="entry name" value="TRANSPOSASE, PUTATIVE-RELATED"/>
    <property type="match status" value="1"/>
</dbReference>
<dbReference type="Pfam" id="PF07727">
    <property type="entry name" value="RVT_2"/>
    <property type="match status" value="1"/>
</dbReference>
<feature type="domain" description="Retrovirus-related Pol polyprotein from transposon TNT 1-94-like beta-barrel" evidence="6">
    <location>
        <begin position="41"/>
        <end position="120"/>
    </location>
</feature>
<evidence type="ECO:0000313" key="7">
    <source>
        <dbReference type="EMBL" id="RVW99439.1"/>
    </source>
</evidence>
<feature type="domain" description="Reverse transcriptase Ty1/copia-type" evidence="4">
    <location>
        <begin position="251"/>
        <end position="357"/>
    </location>
</feature>
<dbReference type="InterPro" id="IPR039537">
    <property type="entry name" value="Retrotran_Ty1/copia-like"/>
</dbReference>
<evidence type="ECO:0000259" key="5">
    <source>
        <dbReference type="Pfam" id="PF13976"/>
    </source>
</evidence>
<dbReference type="InterPro" id="IPR013103">
    <property type="entry name" value="RVT_2"/>
</dbReference>
<name>A0A438IRU5_VITVI</name>
<dbReference type="AlphaFoldDB" id="A0A438IRU5"/>
<keyword evidence="2" id="KW-0479">Metal-binding</keyword>
<feature type="domain" description="GAG-pre-integrase" evidence="5">
    <location>
        <begin position="132"/>
        <end position="191"/>
    </location>
</feature>
<proteinExistence type="predicted"/>
<reference evidence="7 8" key="1">
    <citation type="journal article" date="2018" name="PLoS Genet.">
        <title>Population sequencing reveals clonal diversity and ancestral inbreeding in the grapevine cultivar Chardonnay.</title>
        <authorList>
            <person name="Roach M.J."/>
            <person name="Johnson D.L."/>
            <person name="Bohlmann J."/>
            <person name="van Vuuren H.J."/>
            <person name="Jones S.J."/>
            <person name="Pretorius I.S."/>
            <person name="Schmidt S.A."/>
            <person name="Borneman A.R."/>
        </authorList>
    </citation>
    <scope>NUCLEOTIDE SEQUENCE [LARGE SCALE GENOMIC DNA]</scope>
    <source>
        <strain evidence="8">cv. Chardonnay</strain>
        <tissue evidence="7">Leaf</tissue>
    </source>
</reference>
<evidence type="ECO:0000259" key="6">
    <source>
        <dbReference type="Pfam" id="PF22936"/>
    </source>
</evidence>
<evidence type="ECO:0000256" key="2">
    <source>
        <dbReference type="ARBA" id="ARBA00022723"/>
    </source>
</evidence>
<evidence type="ECO:0000313" key="8">
    <source>
        <dbReference type="Proteomes" id="UP000288805"/>
    </source>
</evidence>
<dbReference type="GO" id="GO:0006508">
    <property type="term" value="P:proteolysis"/>
    <property type="evidence" value="ECO:0007669"/>
    <property type="project" value="UniProtKB-KW"/>
</dbReference>
<evidence type="ECO:0000259" key="4">
    <source>
        <dbReference type="Pfam" id="PF07727"/>
    </source>
</evidence>
<dbReference type="GO" id="GO:0046872">
    <property type="term" value="F:metal ion binding"/>
    <property type="evidence" value="ECO:0007669"/>
    <property type="project" value="UniProtKB-KW"/>
</dbReference>